<dbReference type="PANTHER" id="PTHR13681">
    <property type="entry name" value="SURVIVAL OF MOTOR NEURON-RELATED-SPLICING FACTOR 30-RELATED"/>
    <property type="match status" value="1"/>
</dbReference>
<dbReference type="InterPro" id="IPR015940">
    <property type="entry name" value="UBA"/>
</dbReference>
<evidence type="ECO:0000259" key="4">
    <source>
        <dbReference type="PROSITE" id="PS50030"/>
    </source>
</evidence>
<feature type="domain" description="UBA" evidence="4">
    <location>
        <begin position="231"/>
        <end position="271"/>
    </location>
</feature>
<dbReference type="AlphaFoldDB" id="A0A0C9PW73"/>
<organism evidence="5">
    <name type="scientific">Fopius arisanus</name>
    <dbReference type="NCBI Taxonomy" id="64838"/>
    <lineage>
        <taxon>Eukaryota</taxon>
        <taxon>Metazoa</taxon>
        <taxon>Ecdysozoa</taxon>
        <taxon>Arthropoda</taxon>
        <taxon>Hexapoda</taxon>
        <taxon>Insecta</taxon>
        <taxon>Pterygota</taxon>
        <taxon>Neoptera</taxon>
        <taxon>Endopterygota</taxon>
        <taxon>Hymenoptera</taxon>
        <taxon>Apocrita</taxon>
        <taxon>Ichneumonoidea</taxon>
        <taxon>Braconidae</taxon>
        <taxon>Opiinae</taxon>
        <taxon>Fopius</taxon>
    </lineage>
</organism>
<proteinExistence type="predicted"/>
<dbReference type="EMBL" id="GBYB01005733">
    <property type="protein sequence ID" value="JAG75500.1"/>
    <property type="molecule type" value="Transcribed_RNA"/>
</dbReference>
<feature type="compositionally biased region" description="Basic and acidic residues" evidence="3">
    <location>
        <begin position="267"/>
        <end position="290"/>
    </location>
</feature>
<dbReference type="SMART" id="SM01161">
    <property type="entry name" value="DUF1767"/>
    <property type="match status" value="1"/>
</dbReference>
<evidence type="ECO:0000256" key="3">
    <source>
        <dbReference type="SAM" id="MobiDB-lite"/>
    </source>
</evidence>
<evidence type="ECO:0000256" key="1">
    <source>
        <dbReference type="ARBA" id="ARBA00004123"/>
    </source>
</evidence>
<keyword evidence="2" id="KW-0539">Nucleus</keyword>
<dbReference type="Gene3D" id="1.10.8.10">
    <property type="entry name" value="DNA helicase RuvA subunit, C-terminal domain"/>
    <property type="match status" value="1"/>
</dbReference>
<dbReference type="SUPFAM" id="SSF46934">
    <property type="entry name" value="UBA-like"/>
    <property type="match status" value="1"/>
</dbReference>
<dbReference type="Gene3D" id="2.40.50.770">
    <property type="entry name" value="RecQ-mediated genome instability protein Rmi1, C-terminal domain"/>
    <property type="match status" value="1"/>
</dbReference>
<dbReference type="InterPro" id="IPR013894">
    <property type="entry name" value="RMI1_OB"/>
</dbReference>
<sequence length="326" mass="36541">MEKLQEQGWYLSEQGFNLVSDSGTVKDIQKLIKRALDMDLREIGSGTKDINLGNLVLQIQKLRNVSAPKSNEESRGAPRMLRLYLTDGKNNYQAVELDQLPSITLNTPPGTKILLKSGGAPTSHGIILLKPFNISSVLGGKVPALIEKWELNRKLAVHSRMRSADEGGPPPWIPFGKKIVKITEQDRNFKALADKDAAPKDNSEFEAQRQAAVAEAAKQGSKKVFGGGTKQLLDHSVQKIVDQGFSIEQAEHALKINRNNTDRALKSLQRNENRGNGNREGREPREPRGKRFEKKKMKRLNLAVERSHCLIFWKTNCLHSLRQLML</sequence>
<reference evidence="5" key="1">
    <citation type="submission" date="2015-01" db="EMBL/GenBank/DDBJ databases">
        <title>Transcriptome Assembly of Fopius arisanus.</title>
        <authorList>
            <person name="Geib S."/>
        </authorList>
    </citation>
    <scope>NUCLEOTIDE SEQUENCE</scope>
</reference>
<evidence type="ECO:0000256" key="2">
    <source>
        <dbReference type="ARBA" id="ARBA00023242"/>
    </source>
</evidence>
<dbReference type="Pfam" id="PF08585">
    <property type="entry name" value="RMI1_N_C"/>
    <property type="match status" value="1"/>
</dbReference>
<protein>
    <submittedName>
        <fullName evidence="5">TDRD3 protein</fullName>
    </submittedName>
</protein>
<gene>
    <name evidence="5" type="primary">TDRD3</name>
    <name evidence="5" type="ORF">g.16657</name>
</gene>
<dbReference type="InterPro" id="IPR042470">
    <property type="entry name" value="RMI1_N_C_sf"/>
</dbReference>
<dbReference type="PANTHER" id="PTHR13681:SF24">
    <property type="entry name" value="TUDOR DOMAIN-CONTAINING PROTEIN 3"/>
    <property type="match status" value="1"/>
</dbReference>
<dbReference type="PROSITE" id="PS50030">
    <property type="entry name" value="UBA"/>
    <property type="match status" value="1"/>
</dbReference>
<evidence type="ECO:0000313" key="5">
    <source>
        <dbReference type="EMBL" id="JAG75500.1"/>
    </source>
</evidence>
<dbReference type="InterPro" id="IPR009060">
    <property type="entry name" value="UBA-like_sf"/>
</dbReference>
<name>A0A0C9PW73_9HYME</name>
<comment type="subcellular location">
    <subcellularLocation>
        <location evidence="1">Nucleus</location>
    </subcellularLocation>
</comment>
<feature type="region of interest" description="Disordered" evidence="3">
    <location>
        <begin position="267"/>
        <end position="294"/>
    </location>
</feature>
<dbReference type="GO" id="GO:0005634">
    <property type="term" value="C:nucleus"/>
    <property type="evidence" value="ECO:0007669"/>
    <property type="project" value="UniProtKB-SubCell"/>
</dbReference>
<accession>A0A0C9PW73</accession>